<evidence type="ECO:0000313" key="1">
    <source>
        <dbReference type="EMBL" id="KAK4413594.1"/>
    </source>
</evidence>
<comment type="caution">
    <text evidence="1">The sequence shown here is derived from an EMBL/GenBank/DDBJ whole genome shotgun (WGS) entry which is preliminary data.</text>
</comment>
<accession>A0AAE1XLI8</accession>
<organism evidence="1 2">
    <name type="scientific">Sesamum alatum</name>
    <dbReference type="NCBI Taxonomy" id="300844"/>
    <lineage>
        <taxon>Eukaryota</taxon>
        <taxon>Viridiplantae</taxon>
        <taxon>Streptophyta</taxon>
        <taxon>Embryophyta</taxon>
        <taxon>Tracheophyta</taxon>
        <taxon>Spermatophyta</taxon>
        <taxon>Magnoliopsida</taxon>
        <taxon>eudicotyledons</taxon>
        <taxon>Gunneridae</taxon>
        <taxon>Pentapetalae</taxon>
        <taxon>asterids</taxon>
        <taxon>lamiids</taxon>
        <taxon>Lamiales</taxon>
        <taxon>Pedaliaceae</taxon>
        <taxon>Sesamum</taxon>
    </lineage>
</organism>
<proteinExistence type="predicted"/>
<dbReference type="EMBL" id="JACGWO010000012">
    <property type="protein sequence ID" value="KAK4413594.1"/>
    <property type="molecule type" value="Genomic_DNA"/>
</dbReference>
<protein>
    <submittedName>
        <fullName evidence="1">Uncharacterized protein</fullName>
    </submittedName>
</protein>
<keyword evidence="2" id="KW-1185">Reference proteome</keyword>
<dbReference type="AlphaFoldDB" id="A0AAE1XLI8"/>
<evidence type="ECO:0000313" key="2">
    <source>
        <dbReference type="Proteomes" id="UP001293254"/>
    </source>
</evidence>
<sequence length="139" mass="16155">MNADCILAIQLQASGRQDEVVWHYDKADKFSIRSAYKLACSLATLMSSTTSTAGWNFIWKSRVFPRRRTPCMYCTAVMLFCTERMVWVLSNLPWGDLSSGVEDTEAWFRSVSRRLDGKEFDLLLLICWGVWNNWNKRIL</sequence>
<gene>
    <name evidence="1" type="ORF">Salat_2772100</name>
</gene>
<dbReference type="Proteomes" id="UP001293254">
    <property type="component" value="Unassembled WGS sequence"/>
</dbReference>
<name>A0AAE1XLI8_9LAMI</name>
<reference evidence="1" key="1">
    <citation type="submission" date="2020-06" db="EMBL/GenBank/DDBJ databases">
        <authorList>
            <person name="Li T."/>
            <person name="Hu X."/>
            <person name="Zhang T."/>
            <person name="Song X."/>
            <person name="Zhang H."/>
            <person name="Dai N."/>
            <person name="Sheng W."/>
            <person name="Hou X."/>
            <person name="Wei L."/>
        </authorList>
    </citation>
    <scope>NUCLEOTIDE SEQUENCE</scope>
    <source>
        <strain evidence="1">3651</strain>
        <tissue evidence="1">Leaf</tissue>
    </source>
</reference>
<reference evidence="1" key="2">
    <citation type="journal article" date="2024" name="Plant">
        <title>Genomic evolution and insights into agronomic trait innovations of Sesamum species.</title>
        <authorList>
            <person name="Miao H."/>
            <person name="Wang L."/>
            <person name="Qu L."/>
            <person name="Liu H."/>
            <person name="Sun Y."/>
            <person name="Le M."/>
            <person name="Wang Q."/>
            <person name="Wei S."/>
            <person name="Zheng Y."/>
            <person name="Lin W."/>
            <person name="Duan Y."/>
            <person name="Cao H."/>
            <person name="Xiong S."/>
            <person name="Wang X."/>
            <person name="Wei L."/>
            <person name="Li C."/>
            <person name="Ma Q."/>
            <person name="Ju M."/>
            <person name="Zhao R."/>
            <person name="Li G."/>
            <person name="Mu C."/>
            <person name="Tian Q."/>
            <person name="Mei H."/>
            <person name="Zhang T."/>
            <person name="Gao T."/>
            <person name="Zhang H."/>
        </authorList>
    </citation>
    <scope>NUCLEOTIDE SEQUENCE</scope>
    <source>
        <strain evidence="1">3651</strain>
    </source>
</reference>